<name>A0ABZ3IGP4_9FIRM</name>
<sequence length="58" mass="6147">MWPACDQLRRLRVDTGSADAGCTEVLSGAGNLLRFHPGLGLRPFFCGDKEAGIVNGSL</sequence>
<keyword evidence="2" id="KW-1185">Reference proteome</keyword>
<dbReference type="Proteomes" id="UP000216752">
    <property type="component" value="Chromosome"/>
</dbReference>
<accession>A0ABZ3IGP4</accession>
<organism evidence="1 2">
    <name type="scientific">Sporomusa silvacetica DSM 10669</name>
    <dbReference type="NCBI Taxonomy" id="1123289"/>
    <lineage>
        <taxon>Bacteria</taxon>
        <taxon>Bacillati</taxon>
        <taxon>Bacillota</taxon>
        <taxon>Negativicutes</taxon>
        <taxon>Selenomonadales</taxon>
        <taxon>Sporomusaceae</taxon>
        <taxon>Sporomusa</taxon>
    </lineage>
</organism>
<dbReference type="RefSeq" id="WP_169718019.1">
    <property type="nucleotide sequence ID" value="NZ_CP155573.1"/>
</dbReference>
<gene>
    <name evidence="1" type="ORF">SPSIL_009710</name>
</gene>
<proteinExistence type="predicted"/>
<evidence type="ECO:0000313" key="2">
    <source>
        <dbReference type="Proteomes" id="UP000216752"/>
    </source>
</evidence>
<protein>
    <submittedName>
        <fullName evidence="1">Uncharacterized protein</fullName>
    </submittedName>
</protein>
<evidence type="ECO:0000313" key="1">
    <source>
        <dbReference type="EMBL" id="XFO64862.1"/>
    </source>
</evidence>
<reference evidence="1" key="1">
    <citation type="submission" date="2024-05" db="EMBL/GenBank/DDBJ databases">
        <title>Isolation and characterization of Sporomusa carbonis sp. nov., a carboxydotrophic hydrogenogen in the genus of Sporomusa isolated from a charcoal burning pile.</title>
        <authorList>
            <person name="Boeer T."/>
            <person name="Rosenbaum F."/>
            <person name="Eysell L."/>
            <person name="Mueller V."/>
            <person name="Daniel R."/>
            <person name="Poehlein A."/>
        </authorList>
    </citation>
    <scope>NUCLEOTIDE SEQUENCE [LARGE SCALE GENOMIC DNA]</scope>
    <source>
        <strain evidence="1">DSM 10669</strain>
    </source>
</reference>
<dbReference type="EMBL" id="CP155573">
    <property type="protein sequence ID" value="XFO64862.1"/>
    <property type="molecule type" value="Genomic_DNA"/>
</dbReference>